<dbReference type="RefSeq" id="WP_084392634.1">
    <property type="nucleotide sequence ID" value="NZ_BMKF01000002.1"/>
</dbReference>
<keyword evidence="3 6" id="KW-0812">Transmembrane</keyword>
<evidence type="ECO:0000259" key="7">
    <source>
        <dbReference type="Pfam" id="PF02687"/>
    </source>
</evidence>
<sequence>MSGGSILGLAWRSLMNRKGSALLTLLAVALSVALFLGVDKARNGARAGFDNTISGTDLIVGAPTGQINLLLYSVFRLGNATAEISWPTYQDIAGRSDVAWTIPVSLGDSHRGFRVMGTNAAYFEHYKYGSGTALEIAEGRRFDDIYEAVLGASVARELGYGLGSEIVLTHGLGAGGLTDHDDKPFIVTGVLAPTGTPVDQTIHIPLEGMTAIHVGWETGTKSPLADTITEDMIRSFDLTPKTITAVFLGLERRGTILTTQRALNTRAGEPLLAIIPGVALGELWQVTSVVERALIAVSIFVIAVGLVSVLISILTSLNERRREMSILRATGARPGHIFFLMVAEAGLLGFVGALLGVLIVQAGLFVLGPMLASSYGVKLQGLGLAAIDLWTILAVTAAAIFIGFIPAIMALRRSLADGLTVKL</sequence>
<gene>
    <name evidence="9" type="ORF">GCM10011503_18750</name>
</gene>
<feature type="transmembrane region" description="Helical" evidence="6">
    <location>
        <begin position="387"/>
        <end position="411"/>
    </location>
</feature>
<dbReference type="InterPro" id="IPR025857">
    <property type="entry name" value="MacB_PCD"/>
</dbReference>
<evidence type="ECO:0000259" key="8">
    <source>
        <dbReference type="Pfam" id="PF12704"/>
    </source>
</evidence>
<evidence type="ECO:0000256" key="4">
    <source>
        <dbReference type="ARBA" id="ARBA00022989"/>
    </source>
</evidence>
<evidence type="ECO:0000313" key="10">
    <source>
        <dbReference type="Proteomes" id="UP000628854"/>
    </source>
</evidence>
<name>A0ABQ1JN10_9PROT</name>
<proteinExistence type="predicted"/>
<dbReference type="InterPro" id="IPR003838">
    <property type="entry name" value="ABC3_permease_C"/>
</dbReference>
<comment type="caution">
    <text evidence="9">The sequence shown here is derived from an EMBL/GenBank/DDBJ whole genome shotgun (WGS) entry which is preliminary data.</text>
</comment>
<keyword evidence="2" id="KW-1003">Cell membrane</keyword>
<evidence type="ECO:0000313" key="9">
    <source>
        <dbReference type="EMBL" id="GGB70335.1"/>
    </source>
</evidence>
<keyword evidence="10" id="KW-1185">Reference proteome</keyword>
<dbReference type="Pfam" id="PF02687">
    <property type="entry name" value="FtsX"/>
    <property type="match status" value="1"/>
</dbReference>
<protein>
    <submittedName>
        <fullName evidence="9">Peptide ABC transporter permease</fullName>
    </submittedName>
</protein>
<keyword evidence="5 6" id="KW-0472">Membrane</keyword>
<dbReference type="Proteomes" id="UP000628854">
    <property type="component" value="Unassembled WGS sequence"/>
</dbReference>
<evidence type="ECO:0000256" key="6">
    <source>
        <dbReference type="SAM" id="Phobius"/>
    </source>
</evidence>
<evidence type="ECO:0000256" key="2">
    <source>
        <dbReference type="ARBA" id="ARBA00022475"/>
    </source>
</evidence>
<accession>A0ABQ1JN10</accession>
<feature type="transmembrane region" description="Helical" evidence="6">
    <location>
        <begin position="293"/>
        <end position="317"/>
    </location>
</feature>
<keyword evidence="4 6" id="KW-1133">Transmembrane helix</keyword>
<evidence type="ECO:0000256" key="1">
    <source>
        <dbReference type="ARBA" id="ARBA00004651"/>
    </source>
</evidence>
<dbReference type="InterPro" id="IPR051125">
    <property type="entry name" value="ABC-4/HrtB_transporter"/>
</dbReference>
<evidence type="ECO:0000256" key="5">
    <source>
        <dbReference type="ARBA" id="ARBA00023136"/>
    </source>
</evidence>
<evidence type="ECO:0000256" key="3">
    <source>
        <dbReference type="ARBA" id="ARBA00022692"/>
    </source>
</evidence>
<dbReference type="PANTHER" id="PTHR43738">
    <property type="entry name" value="ABC TRANSPORTER, MEMBRANE PROTEIN"/>
    <property type="match status" value="1"/>
</dbReference>
<comment type="subcellular location">
    <subcellularLocation>
        <location evidence="1">Cell membrane</location>
        <topology evidence="1">Multi-pass membrane protein</topology>
    </subcellularLocation>
</comment>
<organism evidence="9 10">
    <name type="scientific">Henriciella pelagia</name>
    <dbReference type="NCBI Taxonomy" id="1977912"/>
    <lineage>
        <taxon>Bacteria</taxon>
        <taxon>Pseudomonadati</taxon>
        <taxon>Pseudomonadota</taxon>
        <taxon>Alphaproteobacteria</taxon>
        <taxon>Hyphomonadales</taxon>
        <taxon>Hyphomonadaceae</taxon>
        <taxon>Henriciella</taxon>
    </lineage>
</organism>
<dbReference type="Pfam" id="PF12704">
    <property type="entry name" value="MacB_PCD"/>
    <property type="match status" value="1"/>
</dbReference>
<feature type="domain" description="MacB-like periplasmic core" evidence="8">
    <location>
        <begin position="22"/>
        <end position="210"/>
    </location>
</feature>
<dbReference type="EMBL" id="BMKF01000002">
    <property type="protein sequence ID" value="GGB70335.1"/>
    <property type="molecule type" value="Genomic_DNA"/>
</dbReference>
<dbReference type="PANTHER" id="PTHR43738:SF2">
    <property type="entry name" value="ABC TRANSPORTER PERMEASE"/>
    <property type="match status" value="1"/>
</dbReference>
<reference evidence="10" key="1">
    <citation type="journal article" date="2019" name="Int. J. Syst. Evol. Microbiol.">
        <title>The Global Catalogue of Microorganisms (GCM) 10K type strain sequencing project: providing services to taxonomists for standard genome sequencing and annotation.</title>
        <authorList>
            <consortium name="The Broad Institute Genomics Platform"/>
            <consortium name="The Broad Institute Genome Sequencing Center for Infectious Disease"/>
            <person name="Wu L."/>
            <person name="Ma J."/>
        </authorList>
    </citation>
    <scope>NUCLEOTIDE SEQUENCE [LARGE SCALE GENOMIC DNA]</scope>
    <source>
        <strain evidence="10">CGMCC 1.15928</strain>
    </source>
</reference>
<feature type="domain" description="ABC3 transporter permease C-terminal" evidence="7">
    <location>
        <begin position="296"/>
        <end position="413"/>
    </location>
</feature>
<feature type="transmembrane region" description="Helical" evidence="6">
    <location>
        <begin position="338"/>
        <end position="367"/>
    </location>
</feature>